<organism evidence="2 3">
    <name type="scientific">Riccia sorocarpa</name>
    <dbReference type="NCBI Taxonomy" id="122646"/>
    <lineage>
        <taxon>Eukaryota</taxon>
        <taxon>Viridiplantae</taxon>
        <taxon>Streptophyta</taxon>
        <taxon>Embryophyta</taxon>
        <taxon>Marchantiophyta</taxon>
        <taxon>Marchantiopsida</taxon>
        <taxon>Marchantiidae</taxon>
        <taxon>Marchantiales</taxon>
        <taxon>Ricciaceae</taxon>
        <taxon>Riccia</taxon>
    </lineage>
</organism>
<dbReference type="AlphaFoldDB" id="A0ABD3HXI1"/>
<comment type="caution">
    <text evidence="2">The sequence shown here is derived from an EMBL/GenBank/DDBJ whole genome shotgun (WGS) entry which is preliminary data.</text>
</comment>
<reference evidence="2 3" key="1">
    <citation type="submission" date="2024-09" db="EMBL/GenBank/DDBJ databases">
        <title>Chromosome-scale assembly of Riccia sorocarpa.</title>
        <authorList>
            <person name="Paukszto L."/>
        </authorList>
    </citation>
    <scope>NUCLEOTIDE SEQUENCE [LARGE SCALE GENOMIC DNA]</scope>
    <source>
        <strain evidence="2">LP-2024</strain>
        <tissue evidence="2">Aerial parts of the thallus</tissue>
    </source>
</reference>
<name>A0ABD3HXI1_9MARC</name>
<evidence type="ECO:0000313" key="2">
    <source>
        <dbReference type="EMBL" id="KAL3696098.1"/>
    </source>
</evidence>
<sequence>MGDRQNAGGGTEPSSAGGSQGADDSFAETSEEDRQATNPYEVLDIEEEDDNGKMNGEVATERISSRELGKEDADPPDPTIEIPETRITSLVEEIEDPEDEAMADQEELQGGNIGGEGNSYPYEQNSWMSAAEPGDSHKQENTTFWLPSQMSEIAADLLVLHPNNFSADEAIEWIHRLDPWLRENRRQQLPGWDPCDIQQQGLVSSSIGIHTATGSGMVLGTVNSALEKMLGEPRIALSQKRQDTICRRS</sequence>
<feature type="compositionally biased region" description="Low complexity" evidence="1">
    <location>
        <begin position="14"/>
        <end position="24"/>
    </location>
</feature>
<proteinExistence type="predicted"/>
<protein>
    <submittedName>
        <fullName evidence="2">Uncharacterized protein</fullName>
    </submittedName>
</protein>
<accession>A0ABD3HXI1</accession>
<feature type="region of interest" description="Disordered" evidence="1">
    <location>
        <begin position="1"/>
        <end position="81"/>
    </location>
</feature>
<dbReference type="Proteomes" id="UP001633002">
    <property type="component" value="Unassembled WGS sequence"/>
</dbReference>
<evidence type="ECO:0000256" key="1">
    <source>
        <dbReference type="SAM" id="MobiDB-lite"/>
    </source>
</evidence>
<evidence type="ECO:0000313" key="3">
    <source>
        <dbReference type="Proteomes" id="UP001633002"/>
    </source>
</evidence>
<keyword evidence="3" id="KW-1185">Reference proteome</keyword>
<dbReference type="EMBL" id="JBJQOH010000002">
    <property type="protein sequence ID" value="KAL3696098.1"/>
    <property type="molecule type" value="Genomic_DNA"/>
</dbReference>
<gene>
    <name evidence="2" type="ORF">R1sor_010174</name>
</gene>
<feature type="compositionally biased region" description="Basic and acidic residues" evidence="1">
    <location>
        <begin position="59"/>
        <end position="73"/>
    </location>
</feature>